<accession>A0A420VJP3</accession>
<name>A0A420VJP3_9BACI</name>
<dbReference type="RefSeq" id="WP_183041500.1">
    <property type="nucleotide sequence ID" value="NZ_AZRV01000006.1"/>
</dbReference>
<sequence length="198" mass="22149">MVLVMLLIMFERLFQTYGMGFGTQFQVCGMGLKILHYVCLGPFRDGIVNAFNRVRDRISGIWSGIWGTIRRFINYIIDGINTMIRGLNKLKFKAPNWVPIIGGKSFGISIPTIPRLARGGVVSDPTLAVVGDAGPGNPEIVAPETMLRQIIRDVMAETQNQAPIIIENMNVRDEADIKKIARELFNLQRAQKRGLGYK</sequence>
<dbReference type="EMBL" id="AZRV01000006">
    <property type="protein sequence ID" value="RKO63563.1"/>
    <property type="molecule type" value="Genomic_DNA"/>
</dbReference>
<proteinExistence type="predicted"/>
<keyword evidence="2" id="KW-1185">Reference proteome</keyword>
<protein>
    <submittedName>
        <fullName evidence="1">Uncharacterized protein</fullName>
    </submittedName>
</protein>
<evidence type="ECO:0000313" key="1">
    <source>
        <dbReference type="EMBL" id="RKO63563.1"/>
    </source>
</evidence>
<evidence type="ECO:0000313" key="2">
    <source>
        <dbReference type="Proteomes" id="UP000286235"/>
    </source>
</evidence>
<reference evidence="1 2" key="1">
    <citation type="submission" date="2013-12" db="EMBL/GenBank/DDBJ databases">
        <title>Genome and proteome characterization of Caldibacillus debilis GB1 derived from a cellulolytic aero-tolerant co-culture.</title>
        <authorList>
            <person name="Wushke S.T."/>
            <person name="Zhang X."/>
            <person name="Fristensky B."/>
            <person name="Wilkins J.A."/>
            <person name="Levin D.B."/>
            <person name="Sparling R."/>
        </authorList>
    </citation>
    <scope>NUCLEOTIDE SEQUENCE [LARGE SCALE GENOMIC DNA]</scope>
    <source>
        <strain evidence="1 2">GB1</strain>
    </source>
</reference>
<gene>
    <name evidence="1" type="ORF">Cdeb_02825</name>
</gene>
<dbReference type="AlphaFoldDB" id="A0A420VJP3"/>
<dbReference type="Proteomes" id="UP000286235">
    <property type="component" value="Unassembled WGS sequence"/>
</dbReference>
<comment type="caution">
    <text evidence="1">The sequence shown here is derived from an EMBL/GenBank/DDBJ whole genome shotgun (WGS) entry which is preliminary data.</text>
</comment>
<organism evidence="1 2">
    <name type="scientific">Caldibacillus debilis GB1</name>
    <dbReference type="NCBI Taxonomy" id="1339248"/>
    <lineage>
        <taxon>Bacteria</taxon>
        <taxon>Bacillati</taxon>
        <taxon>Bacillota</taxon>
        <taxon>Bacilli</taxon>
        <taxon>Bacillales</taxon>
        <taxon>Bacillaceae</taxon>
        <taxon>Caldibacillus</taxon>
    </lineage>
</organism>